<evidence type="ECO:0000256" key="2">
    <source>
        <dbReference type="SAM" id="Phobius"/>
    </source>
</evidence>
<keyword evidence="5" id="KW-1185">Reference proteome</keyword>
<dbReference type="Gene3D" id="3.40.50.1820">
    <property type="entry name" value="alpha/beta hydrolase"/>
    <property type="match status" value="1"/>
</dbReference>
<proteinExistence type="predicted"/>
<organism evidence="4 5">
    <name type="scientific">Marasmius crinis-equi</name>
    <dbReference type="NCBI Taxonomy" id="585013"/>
    <lineage>
        <taxon>Eukaryota</taxon>
        <taxon>Fungi</taxon>
        <taxon>Dikarya</taxon>
        <taxon>Basidiomycota</taxon>
        <taxon>Agaricomycotina</taxon>
        <taxon>Agaricomycetes</taxon>
        <taxon>Agaricomycetidae</taxon>
        <taxon>Agaricales</taxon>
        <taxon>Marasmiineae</taxon>
        <taxon>Marasmiaceae</taxon>
        <taxon>Marasmius</taxon>
    </lineage>
</organism>
<evidence type="ECO:0000256" key="1">
    <source>
        <dbReference type="ARBA" id="ARBA00022801"/>
    </source>
</evidence>
<accession>A0ABR3FLA2</accession>
<protein>
    <recommendedName>
        <fullName evidence="3">Alpha/beta hydrolase fold-3 domain-containing protein</fullName>
    </recommendedName>
</protein>
<keyword evidence="2" id="KW-0472">Membrane</keyword>
<evidence type="ECO:0000313" key="4">
    <source>
        <dbReference type="EMBL" id="KAL0576036.1"/>
    </source>
</evidence>
<dbReference type="InterPro" id="IPR013094">
    <property type="entry name" value="AB_hydrolase_3"/>
</dbReference>
<reference evidence="4 5" key="1">
    <citation type="submission" date="2024-02" db="EMBL/GenBank/DDBJ databases">
        <title>A draft genome for the cacao thread blight pathogen Marasmius crinis-equi.</title>
        <authorList>
            <person name="Cohen S.P."/>
            <person name="Baruah I.K."/>
            <person name="Amoako-Attah I."/>
            <person name="Bukari Y."/>
            <person name="Meinhardt L.W."/>
            <person name="Bailey B.A."/>
        </authorList>
    </citation>
    <scope>NUCLEOTIDE SEQUENCE [LARGE SCALE GENOMIC DNA]</scope>
    <source>
        <strain evidence="4 5">GH-76</strain>
    </source>
</reference>
<dbReference type="PANTHER" id="PTHR48081">
    <property type="entry name" value="AB HYDROLASE SUPERFAMILY PROTEIN C4A8.06C"/>
    <property type="match status" value="1"/>
</dbReference>
<dbReference type="InterPro" id="IPR050300">
    <property type="entry name" value="GDXG_lipolytic_enzyme"/>
</dbReference>
<gene>
    <name evidence="4" type="ORF">V5O48_005943</name>
</gene>
<dbReference type="Proteomes" id="UP001465976">
    <property type="component" value="Unassembled WGS sequence"/>
</dbReference>
<keyword evidence="1" id="KW-0378">Hydrolase</keyword>
<dbReference type="InterPro" id="IPR029058">
    <property type="entry name" value="AB_hydrolase_fold"/>
</dbReference>
<keyword evidence="2" id="KW-1133">Transmembrane helix</keyword>
<feature type="transmembrane region" description="Helical" evidence="2">
    <location>
        <begin position="26"/>
        <end position="49"/>
    </location>
</feature>
<sequence>MPTTGSLEIPSSLLKLPWTNRQPFKMAYILGRVVLLLVFIPSWALYSIVKKPRASWKIGECVAVRALRWFVPLNAACGLSPDSVSKTNPPSKFKESSLFWLEPANEKLIVGIAKDERVRPVRVPGYVWPQGSRLDEEEDGFIALFIHGGGYMMGNGTEKFGELDIARKLLKKNPSIKRVLSVEYRLVGDDCHPAQLLDGLAAYAHLVKDLKIDPSRIIIIGACSGGHLVMMLSRYLYEEKVLPLPGGLMLFSPVLDMISDFEIAQGLAPPRPNTGVDWLVTSHCANVRFLGHHHPDLLKLPAITSNRAPPGSYTGYPPTFISIGDVDILREEIEQLVEIMQKDGVDVLFDVHKDAVHEFHAIPIMPSDGARENAIKSASDWVRSLETKHSP</sequence>
<comment type="caution">
    <text evidence="4">The sequence shown here is derived from an EMBL/GenBank/DDBJ whole genome shotgun (WGS) entry which is preliminary data.</text>
</comment>
<dbReference type="EMBL" id="JBAHYK010000252">
    <property type="protein sequence ID" value="KAL0576036.1"/>
    <property type="molecule type" value="Genomic_DNA"/>
</dbReference>
<dbReference type="PANTHER" id="PTHR48081:SF8">
    <property type="entry name" value="ALPHA_BETA HYDROLASE FOLD-3 DOMAIN-CONTAINING PROTEIN-RELATED"/>
    <property type="match status" value="1"/>
</dbReference>
<evidence type="ECO:0000313" key="5">
    <source>
        <dbReference type="Proteomes" id="UP001465976"/>
    </source>
</evidence>
<keyword evidence="2" id="KW-0812">Transmembrane</keyword>
<dbReference type="Pfam" id="PF07859">
    <property type="entry name" value="Abhydrolase_3"/>
    <property type="match status" value="1"/>
</dbReference>
<feature type="domain" description="Alpha/beta hydrolase fold-3" evidence="3">
    <location>
        <begin position="144"/>
        <end position="360"/>
    </location>
</feature>
<evidence type="ECO:0000259" key="3">
    <source>
        <dbReference type="Pfam" id="PF07859"/>
    </source>
</evidence>
<dbReference type="SUPFAM" id="SSF53474">
    <property type="entry name" value="alpha/beta-Hydrolases"/>
    <property type="match status" value="1"/>
</dbReference>
<name>A0ABR3FLA2_9AGAR</name>